<comment type="caution">
    <text evidence="3">The sequence shown here is derived from an EMBL/GenBank/DDBJ whole genome shotgun (WGS) entry which is preliminary data.</text>
</comment>
<reference evidence="3 4" key="1">
    <citation type="submission" date="2014-11" db="EMBL/GenBank/DDBJ databases">
        <title>Draft genome sequence of Chelonobacter oris 1662T, associated with respiratory disease in Hermann's Tortoises.</title>
        <authorList>
            <person name="Kudirkiene E."/>
            <person name="Hansen M.J."/>
            <person name="Bojesen A.M."/>
        </authorList>
    </citation>
    <scope>NUCLEOTIDE SEQUENCE [LARGE SCALE GENOMIC DNA]</scope>
    <source>
        <strain evidence="3 4">1662</strain>
    </source>
</reference>
<organism evidence="3 4">
    <name type="scientific">Chelonobacter oris</name>
    <dbReference type="NCBI Taxonomy" id="505317"/>
    <lineage>
        <taxon>Bacteria</taxon>
        <taxon>Pseudomonadati</taxon>
        <taxon>Pseudomonadota</taxon>
        <taxon>Gammaproteobacteria</taxon>
        <taxon>Pasteurellales</taxon>
        <taxon>Pasteurellaceae</taxon>
        <taxon>Chelonobacter</taxon>
    </lineage>
</organism>
<evidence type="ECO:0000259" key="2">
    <source>
        <dbReference type="Pfam" id="PF02698"/>
    </source>
</evidence>
<dbReference type="Proteomes" id="UP000030380">
    <property type="component" value="Unassembled WGS sequence"/>
</dbReference>
<feature type="domain" description="DUF218" evidence="2">
    <location>
        <begin position="80"/>
        <end position="245"/>
    </location>
</feature>
<dbReference type="Pfam" id="PF02698">
    <property type="entry name" value="DUF218"/>
    <property type="match status" value="1"/>
</dbReference>
<accession>A0A0A3ANF9</accession>
<evidence type="ECO:0000313" key="4">
    <source>
        <dbReference type="Proteomes" id="UP000030380"/>
    </source>
</evidence>
<keyword evidence="1" id="KW-0472">Membrane</keyword>
<keyword evidence="1" id="KW-0812">Transmembrane</keyword>
<dbReference type="CDD" id="cd06259">
    <property type="entry name" value="YdcF-like"/>
    <property type="match status" value="1"/>
</dbReference>
<dbReference type="InterPro" id="IPR051599">
    <property type="entry name" value="Cell_Envelope_Assoc"/>
</dbReference>
<dbReference type="GO" id="GO:0005886">
    <property type="term" value="C:plasma membrane"/>
    <property type="evidence" value="ECO:0007669"/>
    <property type="project" value="TreeGrafter"/>
</dbReference>
<sequence length="255" mass="29202">MFTLRKLLLNIALPPLSIILLLVLAMLCYRLNYKYLGNSIAIFTLIFFYLISTPLIAQYLHASLASSSRRLTTEDYRQADLIVVLGGGVRESNQQVRNRQSSVTALPLERMRYAAHLYQQTGLPILVSGGSWSKNDAEADIMAQEFEQYFSITVTWRETESATTGENALYSRQLLDKTAEKLRKIILVTNDWHMKRAKYLFEQQGFTVLPAAVKRQTEQDIGIMSYVPQMAALMDSQIVIKEWIGYLAVRYDIMR</sequence>
<dbReference type="GO" id="GO:0000270">
    <property type="term" value="P:peptidoglycan metabolic process"/>
    <property type="evidence" value="ECO:0007669"/>
    <property type="project" value="TreeGrafter"/>
</dbReference>
<dbReference type="InterPro" id="IPR014729">
    <property type="entry name" value="Rossmann-like_a/b/a_fold"/>
</dbReference>
<keyword evidence="4" id="KW-1185">Reference proteome</keyword>
<dbReference type="AlphaFoldDB" id="A0A0A3ANF9"/>
<protein>
    <recommendedName>
        <fullName evidence="2">DUF218 domain-containing protein</fullName>
    </recommendedName>
</protein>
<dbReference type="RefSeq" id="WP_034612552.1">
    <property type="nucleotide sequence ID" value="NZ_JSUM01000003.1"/>
</dbReference>
<dbReference type="OrthoDB" id="9809813at2"/>
<dbReference type="EMBL" id="JSUM01000003">
    <property type="protein sequence ID" value="KGQ70948.1"/>
    <property type="molecule type" value="Genomic_DNA"/>
</dbReference>
<dbReference type="PANTHER" id="PTHR30336:SF4">
    <property type="entry name" value="ENVELOPE BIOGENESIS FACTOR ELYC"/>
    <property type="match status" value="1"/>
</dbReference>
<gene>
    <name evidence="3" type="ORF">OA57_01475</name>
</gene>
<feature type="transmembrane region" description="Helical" evidence="1">
    <location>
        <begin position="39"/>
        <end position="60"/>
    </location>
</feature>
<dbReference type="STRING" id="505317.OA57_01475"/>
<evidence type="ECO:0000313" key="3">
    <source>
        <dbReference type="EMBL" id="KGQ70948.1"/>
    </source>
</evidence>
<keyword evidence="1" id="KW-1133">Transmembrane helix</keyword>
<dbReference type="InterPro" id="IPR003848">
    <property type="entry name" value="DUF218"/>
</dbReference>
<feature type="transmembrane region" description="Helical" evidence="1">
    <location>
        <begin position="7"/>
        <end position="27"/>
    </location>
</feature>
<name>A0A0A3ANF9_9PAST</name>
<evidence type="ECO:0000256" key="1">
    <source>
        <dbReference type="SAM" id="Phobius"/>
    </source>
</evidence>
<proteinExistence type="predicted"/>
<dbReference type="Gene3D" id="3.40.50.620">
    <property type="entry name" value="HUPs"/>
    <property type="match status" value="1"/>
</dbReference>
<dbReference type="PANTHER" id="PTHR30336">
    <property type="entry name" value="INNER MEMBRANE PROTEIN, PROBABLE PERMEASE"/>
    <property type="match status" value="1"/>
</dbReference>
<dbReference type="GO" id="GO:0043164">
    <property type="term" value="P:Gram-negative-bacterium-type cell wall biogenesis"/>
    <property type="evidence" value="ECO:0007669"/>
    <property type="project" value="TreeGrafter"/>
</dbReference>